<feature type="transmembrane region" description="Helical" evidence="7">
    <location>
        <begin position="79"/>
        <end position="100"/>
    </location>
</feature>
<name>A0ABP5B416_9ACTN</name>
<feature type="compositionally biased region" description="Basic and acidic residues" evidence="6">
    <location>
        <begin position="7"/>
        <end position="24"/>
    </location>
</feature>
<dbReference type="NCBIfam" id="TIGR00360">
    <property type="entry name" value="ComEC_N-term"/>
    <property type="match status" value="1"/>
</dbReference>
<dbReference type="Gene3D" id="3.60.15.10">
    <property type="entry name" value="Ribonuclease Z/Hydroxyacylglutathione hydrolase-like"/>
    <property type="match status" value="1"/>
</dbReference>
<dbReference type="PANTHER" id="PTHR30619">
    <property type="entry name" value="DNA INTERNALIZATION/COMPETENCE PROTEIN COMEC/REC2"/>
    <property type="match status" value="1"/>
</dbReference>
<feature type="transmembrane region" description="Helical" evidence="7">
    <location>
        <begin position="259"/>
        <end position="281"/>
    </location>
</feature>
<organism evidence="9 10">
    <name type="scientific">Nocardioides lentus</name>
    <dbReference type="NCBI Taxonomy" id="338077"/>
    <lineage>
        <taxon>Bacteria</taxon>
        <taxon>Bacillati</taxon>
        <taxon>Actinomycetota</taxon>
        <taxon>Actinomycetes</taxon>
        <taxon>Propionibacteriales</taxon>
        <taxon>Nocardioidaceae</taxon>
        <taxon>Nocardioides</taxon>
    </lineage>
</organism>
<dbReference type="Pfam" id="PF00753">
    <property type="entry name" value="Lactamase_B"/>
    <property type="match status" value="1"/>
</dbReference>
<feature type="transmembrane region" description="Helical" evidence="7">
    <location>
        <begin position="358"/>
        <end position="375"/>
    </location>
</feature>
<feature type="region of interest" description="Disordered" evidence="6">
    <location>
        <begin position="1"/>
        <end position="25"/>
    </location>
</feature>
<dbReference type="EMBL" id="BAAAMY010000014">
    <property type="protein sequence ID" value="GAA1930122.1"/>
    <property type="molecule type" value="Genomic_DNA"/>
</dbReference>
<feature type="domain" description="Metallo-beta-lactamase" evidence="8">
    <location>
        <begin position="544"/>
        <end position="748"/>
    </location>
</feature>
<feature type="transmembrane region" description="Helical" evidence="7">
    <location>
        <begin position="511"/>
        <end position="530"/>
    </location>
</feature>
<evidence type="ECO:0000313" key="9">
    <source>
        <dbReference type="EMBL" id="GAA1930122.1"/>
    </source>
</evidence>
<feature type="transmembrane region" description="Helical" evidence="7">
    <location>
        <begin position="312"/>
        <end position="328"/>
    </location>
</feature>
<dbReference type="SUPFAM" id="SSF56281">
    <property type="entry name" value="Metallo-hydrolase/oxidoreductase"/>
    <property type="match status" value="1"/>
</dbReference>
<gene>
    <name evidence="9" type="ORF">GCM10009737_35070</name>
</gene>
<keyword evidence="2" id="KW-1003">Cell membrane</keyword>
<evidence type="ECO:0000256" key="7">
    <source>
        <dbReference type="SAM" id="Phobius"/>
    </source>
</evidence>
<feature type="transmembrane region" description="Helical" evidence="7">
    <location>
        <begin position="414"/>
        <end position="440"/>
    </location>
</feature>
<evidence type="ECO:0000256" key="3">
    <source>
        <dbReference type="ARBA" id="ARBA00022692"/>
    </source>
</evidence>
<feature type="transmembrane region" description="Helical" evidence="7">
    <location>
        <begin position="288"/>
        <end position="306"/>
    </location>
</feature>
<feature type="transmembrane region" description="Helical" evidence="7">
    <location>
        <begin position="447"/>
        <end position="464"/>
    </location>
</feature>
<dbReference type="SMART" id="SM00849">
    <property type="entry name" value="Lactamase_B"/>
    <property type="match status" value="1"/>
</dbReference>
<evidence type="ECO:0000256" key="6">
    <source>
        <dbReference type="SAM" id="MobiDB-lite"/>
    </source>
</evidence>
<dbReference type="InterPro" id="IPR052159">
    <property type="entry name" value="Competence_DNA_uptake"/>
</dbReference>
<dbReference type="Pfam" id="PF03772">
    <property type="entry name" value="Competence"/>
    <property type="match status" value="1"/>
</dbReference>
<dbReference type="CDD" id="cd07731">
    <property type="entry name" value="ComA-like_MBL-fold"/>
    <property type="match status" value="1"/>
</dbReference>
<evidence type="ECO:0000313" key="10">
    <source>
        <dbReference type="Proteomes" id="UP001501612"/>
    </source>
</evidence>
<reference evidence="10" key="1">
    <citation type="journal article" date="2019" name="Int. J. Syst. Evol. Microbiol.">
        <title>The Global Catalogue of Microorganisms (GCM) 10K type strain sequencing project: providing services to taxonomists for standard genome sequencing and annotation.</title>
        <authorList>
            <consortium name="The Broad Institute Genomics Platform"/>
            <consortium name="The Broad Institute Genome Sequencing Center for Infectious Disease"/>
            <person name="Wu L."/>
            <person name="Ma J."/>
        </authorList>
    </citation>
    <scope>NUCLEOTIDE SEQUENCE [LARGE SCALE GENOMIC DNA]</scope>
    <source>
        <strain evidence="10">JCM 14046</strain>
    </source>
</reference>
<keyword evidence="4 7" id="KW-1133">Transmembrane helix</keyword>
<feature type="transmembrane region" description="Helical" evidence="7">
    <location>
        <begin position="484"/>
        <end position="504"/>
    </location>
</feature>
<keyword evidence="10" id="KW-1185">Reference proteome</keyword>
<evidence type="ECO:0000256" key="5">
    <source>
        <dbReference type="ARBA" id="ARBA00023136"/>
    </source>
</evidence>
<dbReference type="Proteomes" id="UP001501612">
    <property type="component" value="Unassembled WGS sequence"/>
</dbReference>
<comment type="caution">
    <text evidence="9">The sequence shown here is derived from an EMBL/GenBank/DDBJ whole genome shotgun (WGS) entry which is preliminary data.</text>
</comment>
<feature type="transmembrane region" description="Helical" evidence="7">
    <location>
        <begin position="387"/>
        <end position="408"/>
    </location>
</feature>
<dbReference type="InterPro" id="IPR004477">
    <property type="entry name" value="ComEC_N"/>
</dbReference>
<feature type="transmembrane region" description="Helical" evidence="7">
    <location>
        <begin position="47"/>
        <end position="67"/>
    </location>
</feature>
<evidence type="ECO:0000256" key="2">
    <source>
        <dbReference type="ARBA" id="ARBA00022475"/>
    </source>
</evidence>
<dbReference type="PANTHER" id="PTHR30619:SF1">
    <property type="entry name" value="RECOMBINATION PROTEIN 2"/>
    <property type="match status" value="1"/>
</dbReference>
<keyword evidence="3 7" id="KW-0812">Transmembrane</keyword>
<sequence length="794" mass="79681">MAAATDVRPDEAHDEERDPPEPPDLRMPVLALGAWAGGLLGLTCPPVGLALVLGAVVVAGAALGTAWGRRGAPPGALRAAAGCVLVLVAVAVVAAVRVALVAGDPVAALAEDGSAVSGLGTVTSDPRLEQGSFSDYVLVRVRVTELSARGRDLSVSAPVLVLADPSWASVRLGSQVRLAGRLEAAEGDDLAGLLTARGDPVEVTAPGPLWRGADAVRASIRDAVEHRPPAQRGLVPALVVGDDSRLPADLEEDFRTTGLTHLLAVSGTNLTLLVGALLVVARWAGVRGRWLQLVGAVGIVGFVLLARTEPSVVRAAAMGAVALLAMGGNGVRRGSRALGVAVTVLLLVHPWFARSPGFALSVLATAGIIVLAPVWRDAMARRLPRWLAEAIAVPAAAQLACTPVVAALSGQVSLVAVAANLLAAPAVGPATVLGLAAGVVGLLADPVAGAVGTLAGWCVAWIVLVSRRGAAVPTPAVDWGTTPLALGVLTVLCVVLALAAPYVLRSGAGFLLVLTASVVVVVVPLPTPGWPARDWVLTACDVGQGDALVLRAGPSAGVVVDSGPEPAAVDRCLDRLGVDRVPLLLLTHFHADHAGGLEGVLSGREVGAVEVTALAEPADSAAAVARSAARAGVPVRVPAYGETRTVGAVTLQVLGPLPGAPATTSGAPPSDGEGSAANDASLVVLAEVGGVSVLLTGDVEPPAQEELARSVPGLRVDVLKVPHHGSRHQDLDLLLSLDASLALVSVGEDNTYGHPSAEVLGPLEDAGVEVGRTDTDGDLLVVGGGGAPALVTAD</sequence>
<proteinExistence type="predicted"/>
<evidence type="ECO:0000256" key="4">
    <source>
        <dbReference type="ARBA" id="ARBA00022989"/>
    </source>
</evidence>
<dbReference type="InterPro" id="IPR001279">
    <property type="entry name" value="Metallo-B-lactamas"/>
</dbReference>
<evidence type="ECO:0000259" key="8">
    <source>
        <dbReference type="SMART" id="SM00849"/>
    </source>
</evidence>
<protein>
    <submittedName>
        <fullName evidence="9">ComEC/Rec2 family competence protein</fullName>
    </submittedName>
</protein>
<dbReference type="InterPro" id="IPR035681">
    <property type="entry name" value="ComA-like_MBL"/>
</dbReference>
<dbReference type="InterPro" id="IPR036866">
    <property type="entry name" value="RibonucZ/Hydroxyglut_hydro"/>
</dbReference>
<dbReference type="RefSeq" id="WP_344009056.1">
    <property type="nucleotide sequence ID" value="NZ_BAAAMY010000014.1"/>
</dbReference>
<comment type="subcellular location">
    <subcellularLocation>
        <location evidence="1">Cell membrane</location>
        <topology evidence="1">Multi-pass membrane protein</topology>
    </subcellularLocation>
</comment>
<evidence type="ECO:0000256" key="1">
    <source>
        <dbReference type="ARBA" id="ARBA00004651"/>
    </source>
</evidence>
<keyword evidence="5 7" id="KW-0472">Membrane</keyword>
<accession>A0ABP5B416</accession>